<evidence type="ECO:0000256" key="1">
    <source>
        <dbReference type="SAM" id="Phobius"/>
    </source>
</evidence>
<dbReference type="PIRSF" id="PIRSF031512">
    <property type="entry name" value="EpsL"/>
    <property type="match status" value="1"/>
</dbReference>
<comment type="caution">
    <text evidence="3">The sequence shown here is derived from an EMBL/GenBank/DDBJ whole genome shotgun (WGS) entry which is preliminary data.</text>
</comment>
<dbReference type="EMBL" id="RZNY01000013">
    <property type="protein sequence ID" value="RUT45194.1"/>
    <property type="molecule type" value="Genomic_DNA"/>
</dbReference>
<dbReference type="AlphaFoldDB" id="A0A433Y738"/>
<feature type="transmembrane region" description="Helical" evidence="1">
    <location>
        <begin position="32"/>
        <end position="51"/>
    </location>
</feature>
<reference evidence="3 4" key="1">
    <citation type="submission" date="2018-12" db="EMBL/GenBank/DDBJ databases">
        <authorList>
            <person name="Sun L."/>
            <person name="Chen Z."/>
        </authorList>
    </citation>
    <scope>NUCLEOTIDE SEQUENCE [LARGE SCALE GENOMIC DNA]</scope>
    <source>
        <strain evidence="3 4">DSM 15890</strain>
    </source>
</reference>
<accession>A0A433Y738</accession>
<keyword evidence="1" id="KW-0472">Membrane</keyword>
<keyword evidence="3" id="KW-0326">Glycosidase</keyword>
<gene>
    <name evidence="3" type="ORF">EJP82_16060</name>
</gene>
<keyword evidence="1" id="KW-1133">Transmembrane helix</keyword>
<organism evidence="3 4">
    <name type="scientific">Paenibacillus anaericanus</name>
    <dbReference type="NCBI Taxonomy" id="170367"/>
    <lineage>
        <taxon>Bacteria</taxon>
        <taxon>Bacillati</taxon>
        <taxon>Bacillota</taxon>
        <taxon>Bacilli</taxon>
        <taxon>Bacillales</taxon>
        <taxon>Paenibacillaceae</taxon>
        <taxon>Paenibacillus</taxon>
    </lineage>
</organism>
<dbReference type="InterPro" id="IPR014565">
    <property type="entry name" value="EpsL_firmicutes"/>
</dbReference>
<dbReference type="RefSeq" id="WP_127193086.1">
    <property type="nucleotide sequence ID" value="NZ_RZNY01000013.1"/>
</dbReference>
<feature type="domain" description="Phosphodiester glycosidase" evidence="2">
    <location>
        <begin position="150"/>
        <end position="331"/>
    </location>
</feature>
<evidence type="ECO:0000259" key="2">
    <source>
        <dbReference type="Pfam" id="PF09992"/>
    </source>
</evidence>
<evidence type="ECO:0000313" key="4">
    <source>
        <dbReference type="Proteomes" id="UP000279446"/>
    </source>
</evidence>
<dbReference type="PANTHER" id="PTHR40446:SF2">
    <property type="entry name" value="N-ACETYLGLUCOSAMINE-1-PHOSPHODIESTER ALPHA-N-ACETYLGLUCOSAMINIDASE"/>
    <property type="match status" value="1"/>
</dbReference>
<proteinExistence type="predicted"/>
<keyword evidence="4" id="KW-1185">Reference proteome</keyword>
<dbReference type="Pfam" id="PF09992">
    <property type="entry name" value="NAGPA"/>
    <property type="match status" value="1"/>
</dbReference>
<evidence type="ECO:0000313" key="3">
    <source>
        <dbReference type="EMBL" id="RUT45194.1"/>
    </source>
</evidence>
<keyword evidence="1" id="KW-0812">Transmembrane</keyword>
<protein>
    <submittedName>
        <fullName evidence="3">Phosphodiester glycosidase family protein</fullName>
    </submittedName>
</protein>
<keyword evidence="3" id="KW-0378">Hydrolase</keyword>
<name>A0A433Y738_9BACL</name>
<sequence length="334" mass="36895">MQLARWSSTYGKNNKVDKTTIKLTSKRPKRKLYIILIVIILAIGAIIYGLADRYLIEHVEIVVSDDQVTTDSASKGDGTKVNATYDDWNYTSDDIQIKIDQVQTGSGSDQITYYVADVKLQDSNNLLSAFADNSFGRNIIENTSEIASNNDAIFAINGDYYGFRNDGVIIRNGTLYRDSPVRTALALFNDGAIQSFDETQISSSELLADGVTNTLSFGPVLIEDGKMVEDFSHVMIDTNFGNRSIQGANPRTGIGMIAPNHYIFIVVDGRKEGYSRGMTLPEFAQVFADLGCTEAYNLDGGGSSTMYFMGRIVNNPQGKNRERGVSDILYIKER</sequence>
<dbReference type="OrthoDB" id="9809781at2"/>
<dbReference type="PANTHER" id="PTHR40446">
    <property type="entry name" value="N-ACETYLGLUCOSAMINE-1-PHOSPHODIESTER ALPHA-N-ACETYLGLUCOSAMINIDASE"/>
    <property type="match status" value="1"/>
</dbReference>
<dbReference type="Proteomes" id="UP000279446">
    <property type="component" value="Unassembled WGS sequence"/>
</dbReference>
<dbReference type="GO" id="GO:0016798">
    <property type="term" value="F:hydrolase activity, acting on glycosyl bonds"/>
    <property type="evidence" value="ECO:0007669"/>
    <property type="project" value="UniProtKB-KW"/>
</dbReference>
<dbReference type="InterPro" id="IPR018711">
    <property type="entry name" value="NAGPA"/>
</dbReference>